<accession>A0ABP0MQW2</accession>
<reference evidence="2 3" key="1">
    <citation type="submission" date="2024-02" db="EMBL/GenBank/DDBJ databases">
        <authorList>
            <person name="Chen Y."/>
            <person name="Shah S."/>
            <person name="Dougan E. K."/>
            <person name="Thang M."/>
            <person name="Chan C."/>
        </authorList>
    </citation>
    <scope>NUCLEOTIDE SEQUENCE [LARGE SCALE GENOMIC DNA]</scope>
</reference>
<gene>
    <name evidence="2" type="ORF">SCF082_LOCUS29229</name>
</gene>
<organism evidence="2 3">
    <name type="scientific">Durusdinium trenchii</name>
    <dbReference type="NCBI Taxonomy" id="1381693"/>
    <lineage>
        <taxon>Eukaryota</taxon>
        <taxon>Sar</taxon>
        <taxon>Alveolata</taxon>
        <taxon>Dinophyceae</taxon>
        <taxon>Suessiales</taxon>
        <taxon>Symbiodiniaceae</taxon>
        <taxon>Durusdinium</taxon>
    </lineage>
</organism>
<proteinExistence type="predicted"/>
<name>A0ABP0MQW2_9DINO</name>
<sequence>MQPEATPLWKQLLPADLGGRGSVGSQRVRGPAVGSGKALESSQANEASMVADQRSVRTAGGASTQVGHAVERMDQAVNNKVDEWDSRLDSFMSNCSLM</sequence>
<dbReference type="EMBL" id="CAXAMM010023470">
    <property type="protein sequence ID" value="CAK9053676.1"/>
    <property type="molecule type" value="Genomic_DNA"/>
</dbReference>
<feature type="region of interest" description="Disordered" evidence="1">
    <location>
        <begin position="16"/>
        <end position="65"/>
    </location>
</feature>
<evidence type="ECO:0000313" key="3">
    <source>
        <dbReference type="Proteomes" id="UP001642464"/>
    </source>
</evidence>
<protein>
    <submittedName>
        <fullName evidence="2">Uncharacterized protein</fullName>
    </submittedName>
</protein>
<keyword evidence="3" id="KW-1185">Reference proteome</keyword>
<comment type="caution">
    <text evidence="2">The sequence shown here is derived from an EMBL/GenBank/DDBJ whole genome shotgun (WGS) entry which is preliminary data.</text>
</comment>
<evidence type="ECO:0000256" key="1">
    <source>
        <dbReference type="SAM" id="MobiDB-lite"/>
    </source>
</evidence>
<evidence type="ECO:0000313" key="2">
    <source>
        <dbReference type="EMBL" id="CAK9053676.1"/>
    </source>
</evidence>
<dbReference type="Proteomes" id="UP001642464">
    <property type="component" value="Unassembled WGS sequence"/>
</dbReference>